<evidence type="ECO:0000313" key="1">
    <source>
        <dbReference type="EMBL" id="VFK40653.1"/>
    </source>
</evidence>
<dbReference type="EMBL" id="CAADFU010000060">
    <property type="protein sequence ID" value="VFK45803.1"/>
    <property type="molecule type" value="Genomic_DNA"/>
</dbReference>
<proteinExistence type="predicted"/>
<dbReference type="EMBL" id="CAADFR010000065">
    <property type="protein sequence ID" value="VFK40653.1"/>
    <property type="molecule type" value="Genomic_DNA"/>
</dbReference>
<accession>A0A450YGQ4</accession>
<protein>
    <submittedName>
        <fullName evidence="1">Uncharacterized protein</fullName>
    </submittedName>
</protein>
<evidence type="ECO:0000313" key="2">
    <source>
        <dbReference type="EMBL" id="VFK45803.1"/>
    </source>
</evidence>
<gene>
    <name evidence="2" type="ORF">BECKSD772E_GA0070983_106015</name>
    <name evidence="1" type="ORF">BECKSD772F_GA0070984_106513</name>
</gene>
<sequence>MILSGAYNIASLTKNALLAVFSLITPKYSTELSTESVDNGNLSSSDIHLSVLQEKIHQLWPVIAIHAKNHD</sequence>
<organism evidence="1">
    <name type="scientific">Candidatus Kentrum sp. SD</name>
    <dbReference type="NCBI Taxonomy" id="2126332"/>
    <lineage>
        <taxon>Bacteria</taxon>
        <taxon>Pseudomonadati</taxon>
        <taxon>Pseudomonadota</taxon>
        <taxon>Gammaproteobacteria</taxon>
        <taxon>Candidatus Kentrum</taxon>
    </lineage>
</organism>
<dbReference type="AlphaFoldDB" id="A0A450YGQ4"/>
<name>A0A450YGQ4_9GAMM</name>
<reference evidence="1" key="1">
    <citation type="submission" date="2019-02" db="EMBL/GenBank/DDBJ databases">
        <authorList>
            <person name="Gruber-Vodicka R. H."/>
            <person name="Seah K. B. B."/>
        </authorList>
    </citation>
    <scope>NUCLEOTIDE SEQUENCE</scope>
    <source>
        <strain evidence="2">BECK_S1320</strain>
        <strain evidence="1">BECK_S1321</strain>
    </source>
</reference>